<name>A0A1G6G4W3_BACOV</name>
<dbReference type="Pfam" id="PF04002">
    <property type="entry name" value="RadC"/>
    <property type="match status" value="1"/>
</dbReference>
<evidence type="ECO:0000256" key="1">
    <source>
        <dbReference type="ARBA" id="ARBA00022670"/>
    </source>
</evidence>
<dbReference type="InterPro" id="IPR037518">
    <property type="entry name" value="MPN"/>
</dbReference>
<dbReference type="InterPro" id="IPR025657">
    <property type="entry name" value="RadC_JAB"/>
</dbReference>
<reference evidence="7 8" key="1">
    <citation type="submission" date="2016-10" db="EMBL/GenBank/DDBJ databases">
        <authorList>
            <person name="de Groot N.N."/>
        </authorList>
    </citation>
    <scope>NUCLEOTIDE SEQUENCE [LARGE SCALE GENOMIC DNA]</scope>
    <source>
        <strain evidence="7 8">NLAE-zl-C500</strain>
    </source>
</reference>
<dbReference type="SUPFAM" id="SSF102712">
    <property type="entry name" value="JAB1/MPN domain"/>
    <property type="match status" value="1"/>
</dbReference>
<organism evidence="7 8">
    <name type="scientific">Bacteroides ovatus</name>
    <dbReference type="NCBI Taxonomy" id="28116"/>
    <lineage>
        <taxon>Bacteria</taxon>
        <taxon>Pseudomonadati</taxon>
        <taxon>Bacteroidota</taxon>
        <taxon>Bacteroidia</taxon>
        <taxon>Bacteroidales</taxon>
        <taxon>Bacteroidaceae</taxon>
        <taxon>Bacteroides</taxon>
    </lineage>
</organism>
<keyword evidence="2" id="KW-0479">Metal-binding</keyword>
<gene>
    <name evidence="7" type="ORF">SAMN05192581_10149</name>
</gene>
<feature type="domain" description="MPN" evidence="6">
    <location>
        <begin position="69"/>
        <end position="191"/>
    </location>
</feature>
<dbReference type="RefSeq" id="WP_074557772.1">
    <property type="nucleotide sequence ID" value="NZ_FMYE01000014.1"/>
</dbReference>
<sequence length="191" mass="21589">MKVLYAADLRECSSKDLMCRVSEKNGDEVNENISFDDFVLSLTPAKKRFALSLIELYKRDKVNSDAISKITCANDIYRLMYPHLYGVKVEEFWAIFMTNAAKPIKVQRFTIGGLTSTLVDARVVLREALLCQATCMAVCHVHPSGSTRPSIDDDNITMKIKQVCEVCNVRLIDHLIFAGDNYYSYSDEGKI</sequence>
<keyword evidence="5" id="KW-0482">Metalloprotease</keyword>
<dbReference type="InterPro" id="IPR001405">
    <property type="entry name" value="UPF0758"/>
</dbReference>
<dbReference type="PROSITE" id="PS50249">
    <property type="entry name" value="MPN"/>
    <property type="match status" value="1"/>
</dbReference>
<dbReference type="AlphaFoldDB" id="A0A1G6G4W3"/>
<evidence type="ECO:0000259" key="6">
    <source>
        <dbReference type="PROSITE" id="PS50249"/>
    </source>
</evidence>
<keyword evidence="3" id="KW-0378">Hydrolase</keyword>
<evidence type="ECO:0000256" key="2">
    <source>
        <dbReference type="ARBA" id="ARBA00022723"/>
    </source>
</evidence>
<dbReference type="GO" id="GO:0008237">
    <property type="term" value="F:metallopeptidase activity"/>
    <property type="evidence" value="ECO:0007669"/>
    <property type="project" value="UniProtKB-KW"/>
</dbReference>
<evidence type="ECO:0000256" key="4">
    <source>
        <dbReference type="ARBA" id="ARBA00022833"/>
    </source>
</evidence>
<evidence type="ECO:0000313" key="8">
    <source>
        <dbReference type="Proteomes" id="UP000183670"/>
    </source>
</evidence>
<dbReference type="Gene3D" id="3.40.140.10">
    <property type="entry name" value="Cytidine Deaminase, domain 2"/>
    <property type="match status" value="1"/>
</dbReference>
<accession>A0A1G6G4W3</accession>
<dbReference type="CDD" id="cd08071">
    <property type="entry name" value="MPN_DUF2466"/>
    <property type="match status" value="1"/>
</dbReference>
<keyword evidence="1" id="KW-0645">Protease</keyword>
<dbReference type="GO" id="GO:0046872">
    <property type="term" value="F:metal ion binding"/>
    <property type="evidence" value="ECO:0007669"/>
    <property type="project" value="UniProtKB-KW"/>
</dbReference>
<dbReference type="PANTHER" id="PTHR30471">
    <property type="entry name" value="DNA REPAIR PROTEIN RADC"/>
    <property type="match status" value="1"/>
</dbReference>
<evidence type="ECO:0000256" key="5">
    <source>
        <dbReference type="ARBA" id="ARBA00023049"/>
    </source>
</evidence>
<proteinExistence type="predicted"/>
<protein>
    <submittedName>
        <fullName evidence="7">DNA repair protein RadC</fullName>
    </submittedName>
</protein>
<evidence type="ECO:0000256" key="3">
    <source>
        <dbReference type="ARBA" id="ARBA00022801"/>
    </source>
</evidence>
<dbReference type="EMBL" id="FMYE01000014">
    <property type="protein sequence ID" value="SDB76845.1"/>
    <property type="molecule type" value="Genomic_DNA"/>
</dbReference>
<dbReference type="GO" id="GO:0006508">
    <property type="term" value="P:proteolysis"/>
    <property type="evidence" value="ECO:0007669"/>
    <property type="project" value="UniProtKB-KW"/>
</dbReference>
<dbReference type="Proteomes" id="UP000183670">
    <property type="component" value="Unassembled WGS sequence"/>
</dbReference>
<keyword evidence="4" id="KW-0862">Zinc</keyword>
<dbReference type="PANTHER" id="PTHR30471:SF3">
    <property type="entry name" value="UPF0758 PROTEIN YEES-RELATED"/>
    <property type="match status" value="1"/>
</dbReference>
<evidence type="ECO:0000313" key="7">
    <source>
        <dbReference type="EMBL" id="SDB76845.1"/>
    </source>
</evidence>